<evidence type="ECO:0000256" key="4">
    <source>
        <dbReference type="ARBA" id="ARBA00023002"/>
    </source>
</evidence>
<dbReference type="GO" id="GO:0016705">
    <property type="term" value="F:oxidoreductase activity, acting on paired donors, with incorporation or reduction of molecular oxygen"/>
    <property type="evidence" value="ECO:0007669"/>
    <property type="project" value="InterPro"/>
</dbReference>
<keyword evidence="2 6" id="KW-0349">Heme</keyword>
<dbReference type="GO" id="GO:0020037">
    <property type="term" value="F:heme binding"/>
    <property type="evidence" value="ECO:0007669"/>
    <property type="project" value="InterPro"/>
</dbReference>
<gene>
    <name evidence="7" type="ORF">ENR64_25190</name>
</gene>
<dbReference type="Pfam" id="PF00067">
    <property type="entry name" value="p450"/>
    <property type="match status" value="1"/>
</dbReference>
<keyword evidence="3 6" id="KW-0479">Metal-binding</keyword>
<dbReference type="PRINTS" id="PR00463">
    <property type="entry name" value="EP450I"/>
</dbReference>
<feature type="binding site" description="axial binding residue" evidence="6">
    <location>
        <position position="361"/>
    </location>
    <ligand>
        <name>heme</name>
        <dbReference type="ChEBI" id="CHEBI:30413"/>
    </ligand>
    <ligandPart>
        <name>Fe</name>
        <dbReference type="ChEBI" id="CHEBI:18248"/>
    </ligandPart>
</feature>
<dbReference type="AlphaFoldDB" id="A0A7C3KIX8"/>
<dbReference type="EMBL" id="DSRU01000358">
    <property type="protein sequence ID" value="HFN00989.1"/>
    <property type="molecule type" value="Genomic_DNA"/>
</dbReference>
<proteinExistence type="inferred from homology"/>
<dbReference type="GO" id="GO:0004497">
    <property type="term" value="F:monooxygenase activity"/>
    <property type="evidence" value="ECO:0007669"/>
    <property type="project" value="InterPro"/>
</dbReference>
<comment type="cofactor">
    <cofactor evidence="6">
        <name>heme</name>
        <dbReference type="ChEBI" id="CHEBI:30413"/>
    </cofactor>
</comment>
<dbReference type="GO" id="GO:0005506">
    <property type="term" value="F:iron ion binding"/>
    <property type="evidence" value="ECO:0007669"/>
    <property type="project" value="InterPro"/>
</dbReference>
<keyword evidence="4" id="KW-0560">Oxidoreductase</keyword>
<dbReference type="InterPro" id="IPR050705">
    <property type="entry name" value="Cytochrome_P450_3A"/>
</dbReference>
<name>A0A7C3KIX8_9CYAN</name>
<dbReference type="InterPro" id="IPR001128">
    <property type="entry name" value="Cyt_P450"/>
</dbReference>
<reference evidence="7" key="1">
    <citation type="journal article" date="2020" name="mSystems">
        <title>Genome- and Community-Level Interaction Insights into Carbon Utilization and Element Cycling Functions of Hydrothermarchaeota in Hydrothermal Sediment.</title>
        <authorList>
            <person name="Zhou Z."/>
            <person name="Liu Y."/>
            <person name="Xu W."/>
            <person name="Pan J."/>
            <person name="Luo Z.H."/>
            <person name="Li M."/>
        </authorList>
    </citation>
    <scope>NUCLEOTIDE SEQUENCE [LARGE SCALE GENOMIC DNA]</scope>
    <source>
        <strain evidence="7">SpSt-418</strain>
    </source>
</reference>
<comment type="similarity">
    <text evidence="1">Belongs to the cytochrome P450 family.</text>
</comment>
<evidence type="ECO:0000256" key="5">
    <source>
        <dbReference type="ARBA" id="ARBA00023004"/>
    </source>
</evidence>
<comment type="caution">
    <text evidence="7">The sequence shown here is derived from an EMBL/GenBank/DDBJ whole genome shotgun (WGS) entry which is preliminary data.</text>
</comment>
<evidence type="ECO:0000256" key="1">
    <source>
        <dbReference type="ARBA" id="ARBA00010617"/>
    </source>
</evidence>
<dbReference type="InterPro" id="IPR036396">
    <property type="entry name" value="Cyt_P450_sf"/>
</dbReference>
<dbReference type="SUPFAM" id="SSF48264">
    <property type="entry name" value="Cytochrome P450"/>
    <property type="match status" value="1"/>
</dbReference>
<protein>
    <submittedName>
        <fullName evidence="7">Cytochrome P450</fullName>
    </submittedName>
</protein>
<sequence length="416" mass="48077">MREIPSDHSIDNTLQLLQEGYRFITNRCERLQSNIFQTRLLLKKTICLRGEEAARVFYDNEKFSRKNAAPKRVQKTLLGEGGVQGLDGETHRQRKQIFMSLMTPNNMAYLIELTQQQWQAAAKQWEQRDRIVLLDAAHEVLCRAVCAWAGVPLPESEVDQRTQDLAAMIDGAGGIGLRYLRARWGRRQTEKWVKSVLDQIRSHALKVPESSAAYAFAWYHTPTGELLDQHAAAVDLINVLRPVVAIAQYITFAALALYQHPECYEKLKAEADYQELFTQEVRRFYPFFPFAAARVKQPFDWHDYHFPEGVQVLLDLYGTNHDPQVWENPEEFQPERFREWNGSSYNFIPQGGGDFKMHHRCAGEWITIDIMKMTLDFLVNSIQYDVPPQNLEMSLSRIPTVPKSGFIIKHVKCIGF</sequence>
<accession>A0A7C3KIX8</accession>
<dbReference type="PANTHER" id="PTHR24302">
    <property type="entry name" value="CYTOCHROME P450 FAMILY 3"/>
    <property type="match status" value="1"/>
</dbReference>
<dbReference type="Gene3D" id="1.10.630.10">
    <property type="entry name" value="Cytochrome P450"/>
    <property type="match status" value="1"/>
</dbReference>
<keyword evidence="5 6" id="KW-0408">Iron</keyword>
<evidence type="ECO:0000256" key="3">
    <source>
        <dbReference type="ARBA" id="ARBA00022723"/>
    </source>
</evidence>
<dbReference type="InterPro" id="IPR002401">
    <property type="entry name" value="Cyt_P450_E_grp-I"/>
</dbReference>
<dbReference type="PANTHER" id="PTHR24302:SF15">
    <property type="entry name" value="FATTY-ACID PEROXYGENASE"/>
    <property type="match status" value="1"/>
</dbReference>
<dbReference type="CDD" id="cd11067">
    <property type="entry name" value="CYP152"/>
    <property type="match status" value="1"/>
</dbReference>
<organism evidence="7">
    <name type="scientific">Oscillatoriales cyanobacterium SpSt-418</name>
    <dbReference type="NCBI Taxonomy" id="2282169"/>
    <lineage>
        <taxon>Bacteria</taxon>
        <taxon>Bacillati</taxon>
        <taxon>Cyanobacteriota</taxon>
        <taxon>Cyanophyceae</taxon>
        <taxon>Oscillatoriophycideae</taxon>
        <taxon>Oscillatoriales</taxon>
    </lineage>
</organism>
<evidence type="ECO:0000256" key="6">
    <source>
        <dbReference type="PIRSR" id="PIRSR602401-1"/>
    </source>
</evidence>
<evidence type="ECO:0000256" key="2">
    <source>
        <dbReference type="ARBA" id="ARBA00022617"/>
    </source>
</evidence>
<evidence type="ECO:0000313" key="7">
    <source>
        <dbReference type="EMBL" id="HFN00989.1"/>
    </source>
</evidence>